<dbReference type="InterPro" id="IPR006098">
    <property type="entry name" value="MMCoA_mutase_a_cat"/>
</dbReference>
<evidence type="ECO:0000256" key="1">
    <source>
        <dbReference type="ARBA" id="ARBA00023235"/>
    </source>
</evidence>
<sequence length="547" mass="61189">MSEDLRRLEMSKKHWEDKTLKPTLDKYPERDEVKLDERERLNTPEDISNNKPEFPGEAPYTRGIHPTGYRGKLWTMRQYAGFGTAKETNERFRYLLEEGQNGLSVAFDLPTQIGYDSDDEMALGEVGKVGVAIDSIEDMELLLDQIPLGSVSTSMTINAPASILLAMYIATGKNQGVAEGKLRGTVQNDILKEYIARGTYIFPPKQSMRLTTDVFEYCTKHVPKWNTISVSGYHIREAGCTAEQELAFTIANGITYAQAAVEKGLDIDDFAPRMTFFFNGHNDFLYEIAKFRAARQIWAKTVAERFGAKNEKSMMMRFHTQTGGSTLTAQQPHNNIVRTSIQALSAVLGGTQSLHTNALDEALGLPSEKAARIALRTQQIIAEESGIPNTIDPLAGSYTIETMTQELVAKAESLIGDIDSKGGMLACIEEGWVQSQIMDSAYKYQKEVESGERIIVGVNEYLEEEKTKLEEITKVENKSIEDQIRRLSNLKEKRGDVSQHLDILEQMASADNENLMPSIINAVSAKVTIGEICNSLRKVWGEYRPKE</sequence>
<dbReference type="AlphaFoldDB" id="A0A7J4CZS9"/>
<dbReference type="InterPro" id="IPR016176">
    <property type="entry name" value="Cbl-dep_enz_cat"/>
</dbReference>
<feature type="domain" description="Methylmalonyl-CoA mutase alpha/beta chain catalytic" evidence="3">
    <location>
        <begin position="40"/>
        <end position="542"/>
    </location>
</feature>
<evidence type="ECO:0000313" key="5">
    <source>
        <dbReference type="Proteomes" id="UP000589132"/>
    </source>
</evidence>
<keyword evidence="1" id="KW-0413">Isomerase</keyword>
<dbReference type="Proteomes" id="UP000589132">
    <property type="component" value="Unassembled WGS sequence"/>
</dbReference>
<evidence type="ECO:0000313" key="4">
    <source>
        <dbReference type="EMBL" id="HIA97808.1"/>
    </source>
</evidence>
<dbReference type="PANTHER" id="PTHR48101:SF1">
    <property type="entry name" value="METHYLMALONYL-COA MUTASE, LARGE SUBUNIT"/>
    <property type="match status" value="1"/>
</dbReference>
<dbReference type="GO" id="GO:0031419">
    <property type="term" value="F:cobalamin binding"/>
    <property type="evidence" value="ECO:0007669"/>
    <property type="project" value="InterPro"/>
</dbReference>
<gene>
    <name evidence="4" type="ORF">EYO15_01325</name>
</gene>
<dbReference type="NCBIfam" id="TIGR00641">
    <property type="entry name" value="acid_CoA_mut_N"/>
    <property type="match status" value="1"/>
</dbReference>
<accession>A0A7J4CZS9</accession>
<feature type="non-terminal residue" evidence="4">
    <location>
        <position position="547"/>
    </location>
</feature>
<proteinExistence type="predicted"/>
<reference evidence="5" key="1">
    <citation type="journal article" date="2019" name="bioRxiv">
        <title>Genome diversification in globally distributed novel marine Proteobacteria is linked to environmental adaptation.</title>
        <authorList>
            <person name="Zhou Z."/>
            <person name="Tran P.Q."/>
            <person name="Kieft K."/>
            <person name="Anantharaman K."/>
        </authorList>
    </citation>
    <scope>NUCLEOTIDE SEQUENCE [LARGE SCALE GENOMIC DNA]</scope>
</reference>
<feature type="compositionally biased region" description="Basic and acidic residues" evidence="2">
    <location>
        <begin position="26"/>
        <end position="43"/>
    </location>
</feature>
<comment type="caution">
    <text evidence="4">The sequence shown here is derived from an EMBL/GenBank/DDBJ whole genome shotgun (WGS) entry which is preliminary data.</text>
</comment>
<dbReference type="PANTHER" id="PTHR48101">
    <property type="entry name" value="METHYLMALONYL-COA MUTASE, MITOCHONDRIAL-RELATED"/>
    <property type="match status" value="1"/>
</dbReference>
<evidence type="ECO:0000259" key="3">
    <source>
        <dbReference type="Pfam" id="PF01642"/>
    </source>
</evidence>
<dbReference type="InterPro" id="IPR006099">
    <property type="entry name" value="MeMalonylCoA_mutase_a/b_cat"/>
</dbReference>
<feature type="region of interest" description="Disordered" evidence="2">
    <location>
        <begin position="26"/>
        <end position="62"/>
    </location>
</feature>
<dbReference type="SUPFAM" id="SSF51703">
    <property type="entry name" value="Cobalamin (vitamin B12)-dependent enzymes"/>
    <property type="match status" value="1"/>
</dbReference>
<name>A0A7J4CZS9_9ARCH</name>
<dbReference type="EMBL" id="DTTC01000068">
    <property type="protein sequence ID" value="HIA97808.1"/>
    <property type="molecule type" value="Genomic_DNA"/>
</dbReference>
<dbReference type="Gene3D" id="3.20.20.240">
    <property type="entry name" value="Methylmalonyl-CoA mutase"/>
    <property type="match status" value="1"/>
</dbReference>
<dbReference type="Pfam" id="PF01642">
    <property type="entry name" value="MM_CoA_mutase"/>
    <property type="match status" value="1"/>
</dbReference>
<dbReference type="GO" id="GO:0004494">
    <property type="term" value="F:methylmalonyl-CoA mutase activity"/>
    <property type="evidence" value="ECO:0007669"/>
    <property type="project" value="InterPro"/>
</dbReference>
<evidence type="ECO:0000256" key="2">
    <source>
        <dbReference type="SAM" id="MobiDB-lite"/>
    </source>
</evidence>
<organism evidence="4 5">
    <name type="scientific">Marine Group III euryarchaeote</name>
    <dbReference type="NCBI Taxonomy" id="2173149"/>
    <lineage>
        <taxon>Archaea</taxon>
        <taxon>Methanobacteriati</taxon>
        <taxon>Thermoplasmatota</taxon>
        <taxon>Thermoplasmata</taxon>
        <taxon>Candidatus Thermoprofundales</taxon>
    </lineage>
</organism>
<protein>
    <submittedName>
        <fullName evidence="4">Methylmalonyl-CoA mutase</fullName>
    </submittedName>
</protein>